<dbReference type="PANTHER" id="PTHR11012:SF6">
    <property type="entry name" value="CHK DOMAIN OV1-RELATED"/>
    <property type="match status" value="1"/>
</dbReference>
<protein>
    <submittedName>
        <fullName evidence="2">CHK domain-containing protein</fullName>
    </submittedName>
</protein>
<dbReference type="Gene3D" id="3.90.1200.10">
    <property type="match status" value="1"/>
</dbReference>
<evidence type="ECO:0000259" key="1">
    <source>
        <dbReference type="SMART" id="SM00587"/>
    </source>
</evidence>
<dbReference type="VEuPathDB" id="VectorBase:AMAM023874"/>
<organism evidence="2 3">
    <name type="scientific">Anopheles maculatus</name>
    <dbReference type="NCBI Taxonomy" id="74869"/>
    <lineage>
        <taxon>Eukaryota</taxon>
        <taxon>Metazoa</taxon>
        <taxon>Ecdysozoa</taxon>
        <taxon>Arthropoda</taxon>
        <taxon>Hexapoda</taxon>
        <taxon>Insecta</taxon>
        <taxon>Pterygota</taxon>
        <taxon>Neoptera</taxon>
        <taxon>Endopterygota</taxon>
        <taxon>Diptera</taxon>
        <taxon>Nematocera</taxon>
        <taxon>Culicoidea</taxon>
        <taxon>Culicidae</taxon>
        <taxon>Anophelinae</taxon>
        <taxon>Anopheles</taxon>
        <taxon>Anopheles maculatus group</taxon>
    </lineage>
</organism>
<feature type="domain" description="CHK kinase-like" evidence="1">
    <location>
        <begin position="140"/>
        <end position="333"/>
    </location>
</feature>
<proteinExistence type="predicted"/>
<reference evidence="2" key="2">
    <citation type="submission" date="2020-05" db="UniProtKB">
        <authorList>
            <consortium name="EnsemblMetazoa"/>
        </authorList>
    </citation>
    <scope>IDENTIFICATION</scope>
    <source>
        <strain evidence="2">maculatus3</strain>
    </source>
</reference>
<dbReference type="EnsemblMetazoa" id="AMAM023874-RA">
    <property type="protein sequence ID" value="AMAM023874-PA"/>
    <property type="gene ID" value="AMAM023874"/>
</dbReference>
<dbReference type="AlphaFoldDB" id="A0A182TC40"/>
<dbReference type="PANTHER" id="PTHR11012">
    <property type="entry name" value="PROTEIN KINASE-LIKE DOMAIN-CONTAINING"/>
    <property type="match status" value="1"/>
</dbReference>
<evidence type="ECO:0000313" key="2">
    <source>
        <dbReference type="EnsemblMetazoa" id="AMAM023874-PA"/>
    </source>
</evidence>
<dbReference type="Proteomes" id="UP000075901">
    <property type="component" value="Unassembled WGS sequence"/>
</dbReference>
<evidence type="ECO:0000313" key="3">
    <source>
        <dbReference type="Proteomes" id="UP000075901"/>
    </source>
</evidence>
<dbReference type="InterPro" id="IPR004119">
    <property type="entry name" value="EcKL"/>
</dbReference>
<keyword evidence="3" id="KW-1185">Reference proteome</keyword>
<reference evidence="3" key="1">
    <citation type="submission" date="2013-09" db="EMBL/GenBank/DDBJ databases">
        <title>The Genome Sequence of Anopheles maculatus species B.</title>
        <authorList>
            <consortium name="The Broad Institute Genomics Platform"/>
            <person name="Neafsey D.E."/>
            <person name="Besansky N."/>
            <person name="Howell P."/>
            <person name="Walton C."/>
            <person name="Young S.K."/>
            <person name="Zeng Q."/>
            <person name="Gargeya S."/>
            <person name="Fitzgerald M."/>
            <person name="Haas B."/>
            <person name="Abouelleil A."/>
            <person name="Allen A.W."/>
            <person name="Alvarado L."/>
            <person name="Arachchi H.M."/>
            <person name="Berlin A.M."/>
            <person name="Chapman S.B."/>
            <person name="Gainer-Dewar J."/>
            <person name="Goldberg J."/>
            <person name="Griggs A."/>
            <person name="Gujja S."/>
            <person name="Hansen M."/>
            <person name="Howarth C."/>
            <person name="Imamovic A."/>
            <person name="Ireland A."/>
            <person name="Larimer J."/>
            <person name="McCowan C."/>
            <person name="Murphy C."/>
            <person name="Pearson M."/>
            <person name="Poon T.W."/>
            <person name="Priest M."/>
            <person name="Roberts A."/>
            <person name="Saif S."/>
            <person name="Shea T."/>
            <person name="Sisk P."/>
            <person name="Sykes S."/>
            <person name="Wortman J."/>
            <person name="Nusbaum C."/>
            <person name="Birren B."/>
        </authorList>
    </citation>
    <scope>NUCLEOTIDE SEQUENCE [LARGE SCALE GENOMIC DNA]</scope>
    <source>
        <strain evidence="3">maculatus3</strain>
    </source>
</reference>
<accession>A0A182TC40</accession>
<dbReference type="SUPFAM" id="SSF56112">
    <property type="entry name" value="Protein kinase-like (PK-like)"/>
    <property type="match status" value="1"/>
</dbReference>
<dbReference type="InterPro" id="IPR011009">
    <property type="entry name" value="Kinase-like_dom_sf"/>
</dbReference>
<dbReference type="Pfam" id="PF02958">
    <property type="entry name" value="EcKL"/>
    <property type="match status" value="1"/>
</dbReference>
<name>A0A182TC40_9DIPT</name>
<sequence>MTSSTSAELSVPEWMTKEYFVDAIGAKLKLAPTAFTITDLDVRRATEAGDNYASILYRVLVSVRVHETDHRTDVSLIVKALPKLGLADAMIQMMNLFPKETAMYTDIIPALEALYHVRGRTEVAFGPRCLKHSTEPTEVLVLEDLRERQFVMVSRQQGMDMDHTRLVLRRLAQFHAASVVLAQERGPFGALFKEGLVSEKGRAMSEPFHKAQAEFFHKVLHGWSEQEGFYADLMKHWGMDMFDALLNITRADPTKFNVLNHGDMWCNNVLFHYNANSELSDILLIDYQLSYWSSPAMDLLYFIFTSVNGDFKLSQMDYMIQYYHENLIECLNFLEYSGKLPLLKDLHSDIIEHHLFGLMISFSILPVCLMEKSDDASMDIMMDQGDAGIAFKLRMYNNPAYVKQMKQILEFFYNTGVFDLRQIGTQRTAHIEFDPSLELPLWLDREFIEHIVDSKFGVSSTEKRTVRNVYVTNAAKKGDSYASALYSAKVSLLWKHADTEETLSLIIKAPPKGIAASYTLDKDMYVRELY</sequence>
<dbReference type="SMART" id="SM00587">
    <property type="entry name" value="CHK"/>
    <property type="match status" value="1"/>
</dbReference>
<dbReference type="InterPro" id="IPR015897">
    <property type="entry name" value="CHK_kinase-like"/>
</dbReference>